<dbReference type="eggNOG" id="COG1414">
    <property type="taxonomic scope" value="Bacteria"/>
</dbReference>
<dbReference type="InterPro" id="IPR036388">
    <property type="entry name" value="WH-like_DNA-bd_sf"/>
</dbReference>
<organism evidence="2 3">
    <name type="scientific">Psychrobacter aquaticus CMS 56</name>
    <dbReference type="NCBI Taxonomy" id="1354303"/>
    <lineage>
        <taxon>Bacteria</taxon>
        <taxon>Pseudomonadati</taxon>
        <taxon>Pseudomonadota</taxon>
        <taxon>Gammaproteobacteria</taxon>
        <taxon>Moraxellales</taxon>
        <taxon>Moraxellaceae</taxon>
        <taxon>Psychrobacter</taxon>
    </lineage>
</organism>
<dbReference type="SUPFAM" id="SSF46785">
    <property type="entry name" value="Winged helix' DNA-binding domain"/>
    <property type="match status" value="1"/>
</dbReference>
<gene>
    <name evidence="2" type="ORF">M917_0844</name>
</gene>
<protein>
    <submittedName>
        <fullName evidence="2">Transcriptional regulator, IclR family</fullName>
    </submittedName>
</protein>
<dbReference type="AlphaFoldDB" id="U4T7R5"/>
<dbReference type="InterPro" id="IPR036390">
    <property type="entry name" value="WH_DNA-bd_sf"/>
</dbReference>
<dbReference type="Proteomes" id="UP000016761">
    <property type="component" value="Unassembled WGS sequence"/>
</dbReference>
<dbReference type="EMBL" id="AUSW01000015">
    <property type="protein sequence ID" value="ERL56166.1"/>
    <property type="molecule type" value="Genomic_DNA"/>
</dbReference>
<proteinExistence type="predicted"/>
<reference evidence="2 3" key="1">
    <citation type="journal article" date="2013" name="Genome Announc.">
        <title>Draft Genome Sequence of Psychrobacter aquaticus Strain CMS 56T, Isolated from a Cyanobacterial Mat Sample Collected from Water Bodies in the McMurdo Dry Valley Region of Antarctica.</title>
        <authorList>
            <person name="Reddy G.S."/>
            <person name="Ara S."/>
            <person name="Singh A."/>
            <person name="Kumar Pinnaka A."/>
            <person name="Shivaji S."/>
        </authorList>
    </citation>
    <scope>NUCLEOTIDE SEQUENCE [LARGE SCALE GENOMIC DNA]</scope>
    <source>
        <strain evidence="2 3">CMS 56</strain>
    </source>
</reference>
<dbReference type="GO" id="GO:0006355">
    <property type="term" value="P:regulation of DNA-templated transcription"/>
    <property type="evidence" value="ECO:0007669"/>
    <property type="project" value="InterPro"/>
</dbReference>
<feature type="domain" description="HTH iclR-type" evidence="1">
    <location>
        <begin position="2"/>
        <end position="64"/>
    </location>
</feature>
<evidence type="ECO:0000313" key="3">
    <source>
        <dbReference type="Proteomes" id="UP000016761"/>
    </source>
</evidence>
<dbReference type="GO" id="GO:0003677">
    <property type="term" value="F:DNA binding"/>
    <property type="evidence" value="ECO:0007669"/>
    <property type="project" value="InterPro"/>
</dbReference>
<dbReference type="Gene3D" id="1.10.10.10">
    <property type="entry name" value="Winged helix-like DNA-binding domain superfamily/Winged helix DNA-binding domain"/>
    <property type="match status" value="1"/>
</dbReference>
<accession>U4T7R5</accession>
<keyword evidence="3" id="KW-1185">Reference proteome</keyword>
<dbReference type="OrthoDB" id="8604270at2"/>
<evidence type="ECO:0000313" key="2">
    <source>
        <dbReference type="EMBL" id="ERL56166.1"/>
    </source>
</evidence>
<evidence type="ECO:0000259" key="1">
    <source>
        <dbReference type="PROSITE" id="PS51077"/>
    </source>
</evidence>
<sequence length="94" mass="10391">MANATKRALKVIKAMRSATFSGISVTELAKTIDTSAANICRDLDDLVSEGMAEKRDDGRYQLSVAMLQIATAYQTDYNRMSSRLAEINNRIQNS</sequence>
<dbReference type="STRING" id="1354303.M917_0844"/>
<name>U4T7R5_9GAMM</name>
<comment type="caution">
    <text evidence="2">The sequence shown here is derived from an EMBL/GenBank/DDBJ whole genome shotgun (WGS) entry which is preliminary data.</text>
</comment>
<dbReference type="PATRIC" id="fig|1354303.4.peg.831"/>
<dbReference type="PROSITE" id="PS51077">
    <property type="entry name" value="HTH_ICLR"/>
    <property type="match status" value="1"/>
</dbReference>
<dbReference type="InterPro" id="IPR005471">
    <property type="entry name" value="Tscrpt_reg_IclR_N"/>
</dbReference>
<dbReference type="RefSeq" id="WP_021813497.1">
    <property type="nucleotide sequence ID" value="NZ_AUSW01000015.1"/>
</dbReference>